<sequence length="46" mass="5382">MLFSKWPHHPLKAYKSNLVELAKTCDGPYNLWKAYPPVPEVTARRK</sequence>
<reference evidence="1 2" key="1">
    <citation type="submission" date="2018-06" db="EMBL/GenBank/DDBJ databases">
        <title>Genomic Encyclopedia of Archaeal and Bacterial Type Strains, Phase II (KMG-II): from individual species to whole genera.</title>
        <authorList>
            <person name="Goeker M."/>
        </authorList>
    </citation>
    <scope>NUCLEOTIDE SEQUENCE [LARGE SCALE GENOMIC DNA]</scope>
    <source>
        <strain evidence="1 2">DSM 29821</strain>
    </source>
</reference>
<organism evidence="1 2">
    <name type="scientific">Chitinophaga dinghuensis</name>
    <dbReference type="NCBI Taxonomy" id="1539050"/>
    <lineage>
        <taxon>Bacteria</taxon>
        <taxon>Pseudomonadati</taxon>
        <taxon>Bacteroidota</taxon>
        <taxon>Chitinophagia</taxon>
        <taxon>Chitinophagales</taxon>
        <taxon>Chitinophagaceae</taxon>
        <taxon>Chitinophaga</taxon>
    </lineage>
</organism>
<proteinExistence type="predicted"/>
<evidence type="ECO:0000313" key="2">
    <source>
        <dbReference type="Proteomes" id="UP000249819"/>
    </source>
</evidence>
<comment type="caution">
    <text evidence="1">The sequence shown here is derived from an EMBL/GenBank/DDBJ whole genome shotgun (WGS) entry which is preliminary data.</text>
</comment>
<dbReference type="Proteomes" id="UP000249819">
    <property type="component" value="Unassembled WGS sequence"/>
</dbReference>
<gene>
    <name evidence="1" type="ORF">CLV59_107163</name>
</gene>
<name>A0A327VS67_9BACT</name>
<evidence type="ECO:0000313" key="1">
    <source>
        <dbReference type="EMBL" id="RAJ77396.1"/>
    </source>
</evidence>
<accession>A0A327VS67</accession>
<protein>
    <submittedName>
        <fullName evidence="1">Uncharacterized protein</fullName>
    </submittedName>
</protein>
<keyword evidence="2" id="KW-1185">Reference proteome</keyword>
<dbReference type="EMBL" id="QLMA01000007">
    <property type="protein sequence ID" value="RAJ77396.1"/>
    <property type="molecule type" value="Genomic_DNA"/>
</dbReference>
<dbReference type="AlphaFoldDB" id="A0A327VS67"/>